<reference evidence="1 2" key="1">
    <citation type="submission" date="2023-02" db="EMBL/GenBank/DDBJ databases">
        <title>LHISI_Scaffold_Assembly.</title>
        <authorList>
            <person name="Stuart O.P."/>
            <person name="Cleave R."/>
            <person name="Magrath M.J.L."/>
            <person name="Mikheyev A.S."/>
        </authorList>
    </citation>
    <scope>NUCLEOTIDE SEQUENCE [LARGE SCALE GENOMIC DNA]</scope>
    <source>
        <strain evidence="1">Daus_M_001</strain>
        <tissue evidence="1">Leg muscle</tissue>
    </source>
</reference>
<sequence>MSLAHAGLQARIKAVAPGSVWTHCSIHRESLEHSPPLHEVLQTIVKTVNFFKTNPLNTRDFKMLCEEMVA</sequence>
<gene>
    <name evidence="1" type="ORF">PR048_022573</name>
</gene>
<organism evidence="1 2">
    <name type="scientific">Dryococelus australis</name>
    <dbReference type="NCBI Taxonomy" id="614101"/>
    <lineage>
        <taxon>Eukaryota</taxon>
        <taxon>Metazoa</taxon>
        <taxon>Ecdysozoa</taxon>
        <taxon>Arthropoda</taxon>
        <taxon>Hexapoda</taxon>
        <taxon>Insecta</taxon>
        <taxon>Pterygota</taxon>
        <taxon>Neoptera</taxon>
        <taxon>Polyneoptera</taxon>
        <taxon>Phasmatodea</taxon>
        <taxon>Verophasmatodea</taxon>
        <taxon>Anareolatae</taxon>
        <taxon>Phasmatidae</taxon>
        <taxon>Eurycanthinae</taxon>
        <taxon>Dryococelus</taxon>
    </lineage>
</organism>
<dbReference type="Proteomes" id="UP001159363">
    <property type="component" value="Chromosome 7"/>
</dbReference>
<dbReference type="PANTHER" id="PTHR45913:SF19">
    <property type="entry name" value="LOW QUALITY PROTEIN: ZINC FINGER BED DOMAIN-CONTAINING PROTEIN 5-LIKE"/>
    <property type="match status" value="1"/>
</dbReference>
<accession>A0ABQ9H1M9</accession>
<dbReference type="EMBL" id="JARBHB010000008">
    <property type="protein sequence ID" value="KAJ8878106.1"/>
    <property type="molecule type" value="Genomic_DNA"/>
</dbReference>
<name>A0ABQ9H1M9_9NEOP</name>
<comment type="caution">
    <text evidence="1">The sequence shown here is derived from an EMBL/GenBank/DDBJ whole genome shotgun (WGS) entry which is preliminary data.</text>
</comment>
<evidence type="ECO:0008006" key="3">
    <source>
        <dbReference type="Google" id="ProtNLM"/>
    </source>
</evidence>
<protein>
    <recommendedName>
        <fullName evidence="3">SCAN domain-containing protein 3</fullName>
    </recommendedName>
</protein>
<keyword evidence="2" id="KW-1185">Reference proteome</keyword>
<evidence type="ECO:0000313" key="1">
    <source>
        <dbReference type="EMBL" id="KAJ8878106.1"/>
    </source>
</evidence>
<dbReference type="PANTHER" id="PTHR45913">
    <property type="entry name" value="EPM2A-INTERACTING PROTEIN 1"/>
    <property type="match status" value="1"/>
</dbReference>
<proteinExistence type="predicted"/>
<evidence type="ECO:0000313" key="2">
    <source>
        <dbReference type="Proteomes" id="UP001159363"/>
    </source>
</evidence>